<sequence length="547" mass="62943">MKEILIIGAIICTVYLNLSQCGEKEIKGNNLLLFALIIVSLSIFYMKYVYKKEGMMQGNIGCDPNSSPPALCPGGYPCPESGLCINVPYGVNFGGLFVLEDWFYSKPGAEGTTRVDTDKKKQTGLVRNIAKDTIHDNSKFFGECDLVSILKNKGIDDRDIYKIFEGHRKTYLGNIPDLLQEIKETGIRAIRLPVTWCIVYEDDAYEIQGEDERTVTIHKDNMIIKDPYFNDKEETFWVGIPIKDIQTILQTAGRLGLQVLIDFHTYPGGSSYGSYSGTWPKDTKFWNNNRVAKENIRTIVSKFCNWVKNDREAMKGLYGITPMNEPAHLAGIDSFYENYPVRWKDKNTRFKEITSVLSESIDVFKSSGMNKHSKKLIMNVIETSTIDFGEQMFTVWGDWWKSKTTSEERKTWAGLDIHHYEAWSDPNSCNSQNNSAEDCMKHVEETDWNKVFGDIKDKVVSKDDLFYVSEFSNSLYNDTKYSLASGLVNNENYKQIRNKYYEKQLHSLYSNNIRGFFWTWDVPLNSNYQNEWSLKDVISSIRDQNQN</sequence>
<keyword evidence="1" id="KW-0378">Hydrolase</keyword>
<evidence type="ECO:0000313" key="4">
    <source>
        <dbReference type="EMBL" id="QHT36613.1"/>
    </source>
</evidence>
<dbReference type="PANTHER" id="PTHR31297">
    <property type="entry name" value="GLUCAN ENDO-1,6-BETA-GLUCOSIDASE B"/>
    <property type="match status" value="1"/>
</dbReference>
<evidence type="ECO:0000256" key="3">
    <source>
        <dbReference type="SAM" id="Phobius"/>
    </source>
</evidence>
<organism evidence="4">
    <name type="scientific">viral metagenome</name>
    <dbReference type="NCBI Taxonomy" id="1070528"/>
    <lineage>
        <taxon>unclassified sequences</taxon>
        <taxon>metagenomes</taxon>
        <taxon>organismal metagenomes</taxon>
    </lineage>
</organism>
<dbReference type="GO" id="GO:0005576">
    <property type="term" value="C:extracellular region"/>
    <property type="evidence" value="ECO:0007669"/>
    <property type="project" value="TreeGrafter"/>
</dbReference>
<proteinExistence type="predicted"/>
<dbReference type="AlphaFoldDB" id="A0A6C0F7L5"/>
<feature type="transmembrane region" description="Helical" evidence="3">
    <location>
        <begin position="31"/>
        <end position="50"/>
    </location>
</feature>
<protein>
    <submittedName>
        <fullName evidence="4">Uncharacterized protein</fullName>
    </submittedName>
</protein>
<evidence type="ECO:0000256" key="1">
    <source>
        <dbReference type="ARBA" id="ARBA00022801"/>
    </source>
</evidence>
<keyword evidence="3" id="KW-0812">Transmembrane</keyword>
<evidence type="ECO:0000256" key="2">
    <source>
        <dbReference type="ARBA" id="ARBA00023295"/>
    </source>
</evidence>
<reference evidence="4" key="1">
    <citation type="journal article" date="2020" name="Nature">
        <title>Giant virus diversity and host interactions through global metagenomics.</title>
        <authorList>
            <person name="Schulz F."/>
            <person name="Roux S."/>
            <person name="Paez-Espino D."/>
            <person name="Jungbluth S."/>
            <person name="Walsh D.A."/>
            <person name="Denef V.J."/>
            <person name="McMahon K.D."/>
            <person name="Konstantinidis K.T."/>
            <person name="Eloe-Fadrosh E.A."/>
            <person name="Kyrpides N.C."/>
            <person name="Woyke T."/>
        </authorList>
    </citation>
    <scope>NUCLEOTIDE SEQUENCE</scope>
    <source>
        <strain evidence="4">GVMAG-S-ERX555967-130</strain>
    </source>
</reference>
<dbReference type="PANTHER" id="PTHR31297:SF38">
    <property type="entry name" value="X8 DOMAIN-CONTAINING PROTEIN"/>
    <property type="match status" value="1"/>
</dbReference>
<dbReference type="GO" id="GO:0009986">
    <property type="term" value="C:cell surface"/>
    <property type="evidence" value="ECO:0007669"/>
    <property type="project" value="TreeGrafter"/>
</dbReference>
<accession>A0A6C0F7L5</accession>
<keyword evidence="3" id="KW-0472">Membrane</keyword>
<dbReference type="GO" id="GO:0008422">
    <property type="term" value="F:beta-glucosidase activity"/>
    <property type="evidence" value="ECO:0007669"/>
    <property type="project" value="TreeGrafter"/>
</dbReference>
<dbReference type="InterPro" id="IPR050386">
    <property type="entry name" value="Glycosyl_hydrolase_5"/>
</dbReference>
<dbReference type="Gene3D" id="3.20.20.80">
    <property type="entry name" value="Glycosidases"/>
    <property type="match status" value="1"/>
</dbReference>
<keyword evidence="2" id="KW-0326">Glycosidase</keyword>
<dbReference type="SUPFAM" id="SSF51445">
    <property type="entry name" value="(Trans)glycosidases"/>
    <property type="match status" value="1"/>
</dbReference>
<dbReference type="InterPro" id="IPR017853">
    <property type="entry name" value="GH"/>
</dbReference>
<dbReference type="EMBL" id="MN738786">
    <property type="protein sequence ID" value="QHT36613.1"/>
    <property type="molecule type" value="Genomic_DNA"/>
</dbReference>
<dbReference type="GO" id="GO:0009251">
    <property type="term" value="P:glucan catabolic process"/>
    <property type="evidence" value="ECO:0007669"/>
    <property type="project" value="TreeGrafter"/>
</dbReference>
<keyword evidence="3" id="KW-1133">Transmembrane helix</keyword>
<name>A0A6C0F7L5_9ZZZZ</name>